<accession>A0ACC1HNB5</accession>
<dbReference type="Proteomes" id="UP001145114">
    <property type="component" value="Unassembled WGS sequence"/>
</dbReference>
<sequence>MKALRRRGANLIEGSLDVVAMLDENTFVTGGDSGAISLWHKSRKKPIFTQHLAHGVDEQQQQQQQDALNPCWITALATLPLSDMFVSGSWDGWVRVWKLVRDKRQSFELVNAIKVPGFVNSIDLFEDHESKGRGDTKVLSVEPNNVCMVLGIGQEPRMGRWARTKETRNHVRVITLRPYWVKKKQVQEEGA</sequence>
<evidence type="ECO:0000313" key="2">
    <source>
        <dbReference type="Proteomes" id="UP001145114"/>
    </source>
</evidence>
<organism evidence="1 2">
    <name type="scientific">Spiromyces aspiralis</name>
    <dbReference type="NCBI Taxonomy" id="68401"/>
    <lineage>
        <taxon>Eukaryota</taxon>
        <taxon>Fungi</taxon>
        <taxon>Fungi incertae sedis</taxon>
        <taxon>Zoopagomycota</taxon>
        <taxon>Kickxellomycotina</taxon>
        <taxon>Kickxellomycetes</taxon>
        <taxon>Kickxellales</taxon>
        <taxon>Kickxellaceae</taxon>
        <taxon>Spiromyces</taxon>
    </lineage>
</organism>
<keyword evidence="2" id="KW-1185">Reference proteome</keyword>
<gene>
    <name evidence="1" type="primary">RRP9_2</name>
    <name evidence="1" type="ORF">EV182_007318</name>
</gene>
<comment type="caution">
    <text evidence="1">The sequence shown here is derived from an EMBL/GenBank/DDBJ whole genome shotgun (WGS) entry which is preliminary data.</text>
</comment>
<evidence type="ECO:0000313" key="1">
    <source>
        <dbReference type="EMBL" id="KAJ1676885.1"/>
    </source>
</evidence>
<name>A0ACC1HNB5_9FUNG</name>
<dbReference type="EMBL" id="JAMZIH010003341">
    <property type="protein sequence ID" value="KAJ1676885.1"/>
    <property type="molecule type" value="Genomic_DNA"/>
</dbReference>
<reference evidence="1" key="1">
    <citation type="submission" date="2022-06" db="EMBL/GenBank/DDBJ databases">
        <title>Phylogenomic reconstructions and comparative analyses of Kickxellomycotina fungi.</title>
        <authorList>
            <person name="Reynolds N.K."/>
            <person name="Stajich J.E."/>
            <person name="Barry K."/>
            <person name="Grigoriev I.V."/>
            <person name="Crous P."/>
            <person name="Smith M.E."/>
        </authorList>
    </citation>
    <scope>NUCLEOTIDE SEQUENCE</scope>
    <source>
        <strain evidence="1">RSA 2271</strain>
    </source>
</reference>
<proteinExistence type="predicted"/>
<protein>
    <submittedName>
        <fullName evidence="1">Pre-rRNA processing protein</fullName>
    </submittedName>
</protein>